<dbReference type="AlphaFoldDB" id="A0A8X6JZ05"/>
<sequence>MREFFSLNATVDVFLNARVFIVHCFLESFNRRAQVSAQRT</sequence>
<dbReference type="EMBL" id="CM001151">
    <property type="protein sequence ID" value="EGE28720.1"/>
    <property type="molecule type" value="Genomic_DNA"/>
</dbReference>
<proteinExistence type="predicted"/>
<gene>
    <name evidence="1" type="ORF">SD3246_0715</name>
</gene>
<protein>
    <submittedName>
        <fullName evidence="1">Uncharacterized protein</fullName>
    </submittedName>
</protein>
<organism evidence="1 2">
    <name type="scientific">Salmonella enterica subsp. enterica serovar Dublin str. SD3246</name>
    <dbReference type="NCBI Taxonomy" id="909945"/>
    <lineage>
        <taxon>Bacteria</taxon>
        <taxon>Pseudomonadati</taxon>
        <taxon>Pseudomonadota</taxon>
        <taxon>Gammaproteobacteria</taxon>
        <taxon>Enterobacterales</taxon>
        <taxon>Enterobacteriaceae</taxon>
        <taxon>Salmonella</taxon>
    </lineage>
</organism>
<evidence type="ECO:0000313" key="1">
    <source>
        <dbReference type="EMBL" id="EGE28720.1"/>
    </source>
</evidence>
<accession>A0A8X6JZ05</accession>
<dbReference type="Proteomes" id="UP000002794">
    <property type="component" value="Chromosome"/>
</dbReference>
<evidence type="ECO:0000313" key="2">
    <source>
        <dbReference type="Proteomes" id="UP000002794"/>
    </source>
</evidence>
<reference evidence="1" key="1">
    <citation type="journal article" date="2011" name="J. Bacteriol.">
        <title>Genome sequences of Salmonella enterica serovar typhimurium, Choleraesuis, Dublin, and Gallinarum strains of well- defined virulence in food-producing animals.</title>
        <authorList>
            <person name="Richardson E.J."/>
            <person name="Limaye B."/>
            <person name="Inamdar H."/>
            <person name="Datta A."/>
            <person name="Manjari K.S."/>
            <person name="Pullinger G.D."/>
            <person name="Thomson N.R."/>
            <person name="Joshi R.R."/>
            <person name="Watson M."/>
            <person name="Stevens M.P."/>
        </authorList>
    </citation>
    <scope>NUCLEOTIDE SEQUENCE [LARGE SCALE GENOMIC DNA]</scope>
    <source>
        <strain evidence="1">3246</strain>
    </source>
</reference>
<name>A0A8X6JZ05_SALDU</name>